<proteinExistence type="predicted"/>
<evidence type="ECO:0000313" key="1">
    <source>
        <dbReference type="EMBL" id="WGI36929.1"/>
    </source>
</evidence>
<evidence type="ECO:0000313" key="2">
    <source>
        <dbReference type="Proteomes" id="UP001179842"/>
    </source>
</evidence>
<name>A0ABY8LUM0_9BACT</name>
<gene>
    <name evidence="1" type="ORF">QEG99_01445</name>
</gene>
<reference evidence="1" key="1">
    <citation type="submission" date="2023-04" db="EMBL/GenBank/DDBJ databases">
        <title>Completed genome of Mycoplasma lagogenitalium type strain 12MS.</title>
        <authorList>
            <person name="Spergser J."/>
        </authorList>
    </citation>
    <scope>NUCLEOTIDE SEQUENCE</scope>
    <source>
        <strain evidence="1">12MS</strain>
    </source>
</reference>
<dbReference type="RefSeq" id="WP_280102232.1">
    <property type="nucleotide sequence ID" value="NZ_CP122979.1"/>
</dbReference>
<sequence length="141" mass="17101">MKNNLLTKNQMEIIIKNWNELVLNANSKEKDKLLKLLNRKVKLKYYLQNKHLLECYKWIFKINKDLVEKGINSDYVRLNLKNLVDNEDDEQLFYLHDEYKVYQLQKFDLINDFNNDILISFSNDNKLIKALEVVIKMFKKK</sequence>
<keyword evidence="2" id="KW-1185">Reference proteome</keyword>
<dbReference type="Proteomes" id="UP001179842">
    <property type="component" value="Chromosome"/>
</dbReference>
<organism evidence="1 2">
    <name type="scientific">Mesomycoplasma lagogenitalium</name>
    <dbReference type="NCBI Taxonomy" id="171286"/>
    <lineage>
        <taxon>Bacteria</taxon>
        <taxon>Bacillati</taxon>
        <taxon>Mycoplasmatota</taxon>
        <taxon>Mycoplasmoidales</taxon>
        <taxon>Metamycoplasmataceae</taxon>
        <taxon>Mesomycoplasma</taxon>
    </lineage>
</organism>
<accession>A0ABY8LUM0</accession>
<dbReference type="EMBL" id="CP122979">
    <property type="protein sequence ID" value="WGI36929.1"/>
    <property type="molecule type" value="Genomic_DNA"/>
</dbReference>
<protein>
    <submittedName>
        <fullName evidence="1">Uncharacterized protein</fullName>
    </submittedName>
</protein>